<accession>A0A9Q3HL73</accession>
<dbReference type="InterPro" id="IPR050951">
    <property type="entry name" value="Retrovirus_Pol_polyprotein"/>
</dbReference>
<dbReference type="AlphaFoldDB" id="A0A9Q3HL73"/>
<dbReference type="InterPro" id="IPR001584">
    <property type="entry name" value="Integrase_cat-core"/>
</dbReference>
<protein>
    <recommendedName>
        <fullName evidence="2">Integrase catalytic domain-containing protein</fullName>
    </recommendedName>
</protein>
<evidence type="ECO:0000313" key="4">
    <source>
        <dbReference type="Proteomes" id="UP000765509"/>
    </source>
</evidence>
<dbReference type="InterPro" id="IPR036397">
    <property type="entry name" value="RNaseH_sf"/>
</dbReference>
<reference evidence="3" key="1">
    <citation type="submission" date="2021-03" db="EMBL/GenBank/DDBJ databases">
        <title>Draft genome sequence of rust myrtle Austropuccinia psidii MF-1, a brazilian biotype.</title>
        <authorList>
            <person name="Quecine M.C."/>
            <person name="Pachon D.M.R."/>
            <person name="Bonatelli M.L."/>
            <person name="Correr F.H."/>
            <person name="Franceschini L.M."/>
            <person name="Leite T.F."/>
            <person name="Margarido G.R.A."/>
            <person name="Almeida C.A."/>
            <person name="Ferrarezi J.A."/>
            <person name="Labate C.A."/>
        </authorList>
    </citation>
    <scope>NUCLEOTIDE SEQUENCE</scope>
    <source>
        <strain evidence="3">MF-1</strain>
    </source>
</reference>
<proteinExistence type="predicted"/>
<dbReference type="Gene3D" id="3.30.420.10">
    <property type="entry name" value="Ribonuclease H-like superfamily/Ribonuclease H"/>
    <property type="match status" value="1"/>
</dbReference>
<dbReference type="PANTHER" id="PTHR37984">
    <property type="entry name" value="PROTEIN CBG26694"/>
    <property type="match status" value="1"/>
</dbReference>
<keyword evidence="1" id="KW-0694">RNA-binding</keyword>
<dbReference type="PROSITE" id="PS50994">
    <property type="entry name" value="INTEGRASE"/>
    <property type="match status" value="1"/>
</dbReference>
<keyword evidence="4" id="KW-1185">Reference proteome</keyword>
<dbReference type="EMBL" id="AVOT02020237">
    <property type="protein sequence ID" value="MBW0508287.1"/>
    <property type="molecule type" value="Genomic_DNA"/>
</dbReference>
<name>A0A9Q3HL73_9BASI</name>
<dbReference type="Pfam" id="PF17921">
    <property type="entry name" value="Integrase_H2C2"/>
    <property type="match status" value="1"/>
</dbReference>
<organism evidence="3 4">
    <name type="scientific">Austropuccinia psidii MF-1</name>
    <dbReference type="NCBI Taxonomy" id="1389203"/>
    <lineage>
        <taxon>Eukaryota</taxon>
        <taxon>Fungi</taxon>
        <taxon>Dikarya</taxon>
        <taxon>Basidiomycota</taxon>
        <taxon>Pucciniomycotina</taxon>
        <taxon>Pucciniomycetes</taxon>
        <taxon>Pucciniales</taxon>
        <taxon>Sphaerophragmiaceae</taxon>
        <taxon>Austropuccinia</taxon>
    </lineage>
</organism>
<dbReference type="GO" id="GO:0005634">
    <property type="term" value="C:nucleus"/>
    <property type="evidence" value="ECO:0007669"/>
    <property type="project" value="UniProtKB-ARBA"/>
</dbReference>
<dbReference type="GO" id="GO:0015074">
    <property type="term" value="P:DNA integration"/>
    <property type="evidence" value="ECO:0007669"/>
    <property type="project" value="InterPro"/>
</dbReference>
<dbReference type="Proteomes" id="UP000765509">
    <property type="component" value="Unassembled WGS sequence"/>
</dbReference>
<gene>
    <name evidence="3" type="ORF">O181_048002</name>
</gene>
<evidence type="ECO:0000259" key="2">
    <source>
        <dbReference type="PROSITE" id="PS50994"/>
    </source>
</evidence>
<dbReference type="GO" id="GO:0003723">
    <property type="term" value="F:RNA binding"/>
    <property type="evidence" value="ECO:0007669"/>
    <property type="project" value="UniProtKB-KW"/>
</dbReference>
<dbReference type="SUPFAM" id="SSF53098">
    <property type="entry name" value="Ribonuclease H-like"/>
    <property type="match status" value="1"/>
</dbReference>
<dbReference type="InterPro" id="IPR041588">
    <property type="entry name" value="Integrase_H2C2"/>
</dbReference>
<evidence type="ECO:0000256" key="1">
    <source>
        <dbReference type="ARBA" id="ARBA00022884"/>
    </source>
</evidence>
<evidence type="ECO:0000313" key="3">
    <source>
        <dbReference type="EMBL" id="MBW0508287.1"/>
    </source>
</evidence>
<feature type="domain" description="Integrase catalytic" evidence="2">
    <location>
        <begin position="162"/>
        <end position="340"/>
    </location>
</feature>
<dbReference type="Gene3D" id="1.10.340.70">
    <property type="match status" value="1"/>
</dbReference>
<sequence>MLRWQIAIQEYRGNMTMAHKAGNICKNADGISRWALANTPDDPAYVPLEAEPQIPIEGTNITDIGTECCIEVRESYKQDTNFHILTTLLDKDCKDTSLVNALNEVWKHSYSEGRFHLIDGIIYHRTKYSCVKQLCSRLLINTILHQCHDSIYSGHLSEDRKLEKVKNYAWWLSWRKETIKYFHDSLPASGDESYNSCLVIVDRYSKTPIFLPFHKDDTAMDTALLAWSRVISHTLLFKNIISERDPKLTSPLCTNLHKLFGTKLSFSTAYHPQKDGLAEKMIQTLEDMIRRFYAYGLELKESDGFTHYWLTLIPELQPAYKKSVYSSTGQTPAMLEKQWNPRLPADTVRKELIKIHPTASSFKIILDKVKHHAKYGMNDAFDYAKQKWDKIHKVPDFKVGDLVLV</sequence>
<dbReference type="PANTHER" id="PTHR37984:SF5">
    <property type="entry name" value="PROTEIN NYNRIN-LIKE"/>
    <property type="match status" value="1"/>
</dbReference>
<dbReference type="InterPro" id="IPR012337">
    <property type="entry name" value="RNaseH-like_sf"/>
</dbReference>
<comment type="caution">
    <text evidence="3">The sequence shown here is derived from an EMBL/GenBank/DDBJ whole genome shotgun (WGS) entry which is preliminary data.</text>
</comment>